<evidence type="ECO:0000313" key="3">
    <source>
        <dbReference type="EMBL" id="MZR30309.1"/>
    </source>
</evidence>
<dbReference type="SUPFAM" id="SSF52096">
    <property type="entry name" value="ClpP/crotonase"/>
    <property type="match status" value="1"/>
</dbReference>
<dbReference type="RefSeq" id="WP_161314903.1">
    <property type="nucleotide sequence ID" value="NZ_WTUW01000002.1"/>
</dbReference>
<dbReference type="GO" id="GO:0006635">
    <property type="term" value="P:fatty acid beta-oxidation"/>
    <property type="evidence" value="ECO:0007669"/>
    <property type="project" value="TreeGrafter"/>
</dbReference>
<organism evidence="3 4">
    <name type="scientific">Sneathiella litorea</name>
    <dbReference type="NCBI Taxonomy" id="2606216"/>
    <lineage>
        <taxon>Bacteria</taxon>
        <taxon>Pseudomonadati</taxon>
        <taxon>Pseudomonadota</taxon>
        <taxon>Alphaproteobacteria</taxon>
        <taxon>Sneathiellales</taxon>
        <taxon>Sneathiellaceae</taxon>
        <taxon>Sneathiella</taxon>
    </lineage>
</organism>
<gene>
    <name evidence="3" type="ORF">GQE98_06630</name>
</gene>
<protein>
    <submittedName>
        <fullName evidence="3">Crotonase/enoyl-CoA hydratase family protein</fullName>
    </submittedName>
</protein>
<dbReference type="PANTHER" id="PTHR11941">
    <property type="entry name" value="ENOYL-COA HYDRATASE-RELATED"/>
    <property type="match status" value="1"/>
</dbReference>
<dbReference type="Proteomes" id="UP000476030">
    <property type="component" value="Unassembled WGS sequence"/>
</dbReference>
<evidence type="ECO:0000256" key="2">
    <source>
        <dbReference type="ARBA" id="ARBA00023239"/>
    </source>
</evidence>
<evidence type="ECO:0000256" key="1">
    <source>
        <dbReference type="ARBA" id="ARBA00005254"/>
    </source>
</evidence>
<name>A0A6L8W6H7_9PROT</name>
<keyword evidence="4" id="KW-1185">Reference proteome</keyword>
<dbReference type="NCBIfam" id="NF006699">
    <property type="entry name" value="PRK09245.1"/>
    <property type="match status" value="1"/>
</dbReference>
<dbReference type="InterPro" id="IPR029045">
    <property type="entry name" value="ClpP/crotonase-like_dom_sf"/>
</dbReference>
<reference evidence="3 4" key="1">
    <citation type="submission" date="2019-12" db="EMBL/GenBank/DDBJ databases">
        <title>Snethiella sp. nov. sp. isolated from sea sand.</title>
        <authorList>
            <person name="Kim J."/>
            <person name="Jeong S.E."/>
            <person name="Jung H.S."/>
            <person name="Jeon C.O."/>
        </authorList>
    </citation>
    <scope>NUCLEOTIDE SEQUENCE [LARGE SCALE GENOMIC DNA]</scope>
    <source>
        <strain evidence="3 4">DP05</strain>
    </source>
</reference>
<dbReference type="Pfam" id="PF00378">
    <property type="entry name" value="ECH_1"/>
    <property type="match status" value="1"/>
</dbReference>
<proteinExistence type="inferred from homology"/>
<accession>A0A6L8W6H7</accession>
<dbReference type="AlphaFoldDB" id="A0A6L8W6H7"/>
<comment type="caution">
    <text evidence="3">The sequence shown here is derived from an EMBL/GenBank/DDBJ whole genome shotgun (WGS) entry which is preliminary data.</text>
</comment>
<dbReference type="Gene3D" id="1.10.12.10">
    <property type="entry name" value="Lyase 2-enoyl-coa Hydratase, Chain A, domain 2"/>
    <property type="match status" value="1"/>
</dbReference>
<dbReference type="InterPro" id="IPR014748">
    <property type="entry name" value="Enoyl-CoA_hydra_C"/>
</dbReference>
<dbReference type="EMBL" id="WTUW01000002">
    <property type="protein sequence ID" value="MZR30309.1"/>
    <property type="molecule type" value="Genomic_DNA"/>
</dbReference>
<dbReference type="GO" id="GO:0016829">
    <property type="term" value="F:lyase activity"/>
    <property type="evidence" value="ECO:0007669"/>
    <property type="project" value="UniProtKB-KW"/>
</dbReference>
<evidence type="ECO:0000313" key="4">
    <source>
        <dbReference type="Proteomes" id="UP000476030"/>
    </source>
</evidence>
<comment type="similarity">
    <text evidence="1">Belongs to the enoyl-CoA hydratase/isomerase family.</text>
</comment>
<dbReference type="InterPro" id="IPR001753">
    <property type="entry name" value="Enoyl-CoA_hydra/iso"/>
</dbReference>
<sequence length="266" mass="28659">MTEALLYEQDGGVVTLTINRPEERNALSDDIIFDAFLSAADRINKDNSVRCVILTGAGKAFSAGGNVKHMRDKEGLFAGTPAELRQGYRHGIQKIPLAFYDLEVPTIAAVNGPAVGAGCDLACMCDIRIAGKSAKFAESFVKLGIIPGDGGAWFLPRVIGRSRAAELTFTGDMIDAATALDWGLVSNVVEDADLMTAATDLAKRIAANPPHALRMSKKLLREGEHMRLDSLLEMSAAFQAASHHTKDHEEAINAFFEKRPGNFKGE</sequence>
<dbReference type="CDD" id="cd06558">
    <property type="entry name" value="crotonase-like"/>
    <property type="match status" value="1"/>
</dbReference>
<dbReference type="PANTHER" id="PTHR11941:SF133">
    <property type="entry name" value="1,2-EPOXYPHENYLACETYL-COA ISOMERASE"/>
    <property type="match status" value="1"/>
</dbReference>
<keyword evidence="2" id="KW-0456">Lyase</keyword>
<dbReference type="Gene3D" id="3.90.226.10">
    <property type="entry name" value="2-enoyl-CoA Hydratase, Chain A, domain 1"/>
    <property type="match status" value="1"/>
</dbReference>